<protein>
    <submittedName>
        <fullName evidence="3">Uncharacterized protein</fullName>
    </submittedName>
</protein>
<evidence type="ECO:0000313" key="3">
    <source>
        <dbReference type="WBParaSite" id="Pan_g1607.t1"/>
    </source>
</evidence>
<dbReference type="AlphaFoldDB" id="A0A7E4ZTC8"/>
<feature type="region of interest" description="Disordered" evidence="1">
    <location>
        <begin position="56"/>
        <end position="83"/>
    </location>
</feature>
<reference evidence="3" key="2">
    <citation type="submission" date="2020-10" db="UniProtKB">
        <authorList>
            <consortium name="WormBaseParasite"/>
        </authorList>
    </citation>
    <scope>IDENTIFICATION</scope>
</reference>
<accession>A0A7E4ZTC8</accession>
<sequence length="118" mass="13526">MRILKELEVGDDRGRWMDEASHPLRGPLMLKRAGSQANGDFPRRMFDALRQWRTADARDPSTMAARHNSHPAATGGSNPTSAHFTHRFRKKCESSLNTNQSTWMKHNKDCNATFEDDW</sequence>
<evidence type="ECO:0000256" key="1">
    <source>
        <dbReference type="SAM" id="MobiDB-lite"/>
    </source>
</evidence>
<organism evidence="2 3">
    <name type="scientific">Panagrellus redivivus</name>
    <name type="common">Microworm</name>
    <dbReference type="NCBI Taxonomy" id="6233"/>
    <lineage>
        <taxon>Eukaryota</taxon>
        <taxon>Metazoa</taxon>
        <taxon>Ecdysozoa</taxon>
        <taxon>Nematoda</taxon>
        <taxon>Chromadorea</taxon>
        <taxon>Rhabditida</taxon>
        <taxon>Tylenchina</taxon>
        <taxon>Panagrolaimomorpha</taxon>
        <taxon>Panagrolaimoidea</taxon>
        <taxon>Panagrolaimidae</taxon>
        <taxon>Panagrellus</taxon>
    </lineage>
</organism>
<dbReference type="WBParaSite" id="Pan_g1607.t1">
    <property type="protein sequence ID" value="Pan_g1607.t1"/>
    <property type="gene ID" value="Pan_g1607"/>
</dbReference>
<name>A0A7E4ZTC8_PANRE</name>
<proteinExistence type="predicted"/>
<reference evidence="2" key="1">
    <citation type="journal article" date="2013" name="Genetics">
        <title>The draft genome and transcriptome of Panagrellus redivivus are shaped by the harsh demands of a free-living lifestyle.</title>
        <authorList>
            <person name="Srinivasan J."/>
            <person name="Dillman A.R."/>
            <person name="Macchietto M.G."/>
            <person name="Heikkinen L."/>
            <person name="Lakso M."/>
            <person name="Fracchia K.M."/>
            <person name="Antoshechkin I."/>
            <person name="Mortazavi A."/>
            <person name="Wong G."/>
            <person name="Sternberg P.W."/>
        </authorList>
    </citation>
    <scope>NUCLEOTIDE SEQUENCE [LARGE SCALE GENOMIC DNA]</scope>
    <source>
        <strain evidence="2">MT8872</strain>
    </source>
</reference>
<keyword evidence="2" id="KW-1185">Reference proteome</keyword>
<evidence type="ECO:0000313" key="2">
    <source>
        <dbReference type="Proteomes" id="UP000492821"/>
    </source>
</evidence>
<dbReference type="Proteomes" id="UP000492821">
    <property type="component" value="Unassembled WGS sequence"/>
</dbReference>